<dbReference type="InterPro" id="IPR005939">
    <property type="entry name" value="BLH_phosphatase-like"/>
</dbReference>
<dbReference type="SUPFAM" id="SSF52799">
    <property type="entry name" value="(Phosphotyrosine protein) phosphatases II"/>
    <property type="match status" value="1"/>
</dbReference>
<accession>A0A222EW33</accession>
<protein>
    <submittedName>
        <fullName evidence="2">Phosphatase</fullName>
    </submittedName>
</protein>
<sequence>MTQIKILNGRFAVSTAPPSEGDLRALAEDGYKAVVNLRCQDEADQPLAPDREGEVVASLGLEYCHLPVAGGTISDELVDEFRASVEALPKPVLVHCASGKRAGAFTIMHLASQQGMSGDATLQKAADMGFVCDEPALENFVRNYVDRAQD</sequence>
<name>A0A222EW33_9SPHN</name>
<feature type="domain" description="Beta-lactamase hydrolase-like protein phosphatase-like" evidence="1">
    <location>
        <begin position="10"/>
        <end position="103"/>
    </location>
</feature>
<proteinExistence type="predicted"/>
<dbReference type="GO" id="GO:0016787">
    <property type="term" value="F:hydrolase activity"/>
    <property type="evidence" value="ECO:0007669"/>
    <property type="project" value="InterPro"/>
</dbReference>
<gene>
    <name evidence="2" type="ORF">D0Y83_08975</name>
</gene>
<reference evidence="3" key="1">
    <citation type="submission" date="2018-09" db="EMBL/GenBank/DDBJ databases">
        <title>Nocardia yunnanensis sp. nov., an actinomycete isolated from a soil sample.</title>
        <authorList>
            <person name="Zhang J."/>
        </authorList>
    </citation>
    <scope>NUCLEOTIDE SEQUENCE [LARGE SCALE GENOMIC DNA]</scope>
    <source>
        <strain evidence="3">21-3</strain>
    </source>
</reference>
<evidence type="ECO:0000313" key="3">
    <source>
        <dbReference type="Proteomes" id="UP000325385"/>
    </source>
</evidence>
<dbReference type="GeneID" id="69697430"/>
<dbReference type="EMBL" id="CP032228">
    <property type="protein sequence ID" value="QFI63389.1"/>
    <property type="molecule type" value="Genomic_DNA"/>
</dbReference>
<evidence type="ECO:0000259" key="1">
    <source>
        <dbReference type="Pfam" id="PF04273"/>
    </source>
</evidence>
<dbReference type="Gene3D" id="3.90.190.10">
    <property type="entry name" value="Protein tyrosine phosphatase superfamily"/>
    <property type="match status" value="1"/>
</dbReference>
<dbReference type="InterPro" id="IPR029021">
    <property type="entry name" value="Prot-tyrosine_phosphatase-like"/>
</dbReference>
<dbReference type="Pfam" id="PF04273">
    <property type="entry name" value="BLH_phosphatase"/>
    <property type="match status" value="1"/>
</dbReference>
<evidence type="ECO:0000313" key="2">
    <source>
        <dbReference type="EMBL" id="QFI63389.1"/>
    </source>
</evidence>
<dbReference type="Proteomes" id="UP000325385">
    <property type="component" value="Chromosome"/>
</dbReference>
<organism evidence="2 3">
    <name type="scientific">Qipengyuania flava</name>
    <dbReference type="NCBI Taxonomy" id="192812"/>
    <lineage>
        <taxon>Bacteria</taxon>
        <taxon>Pseudomonadati</taxon>
        <taxon>Pseudomonadota</taxon>
        <taxon>Alphaproteobacteria</taxon>
        <taxon>Sphingomonadales</taxon>
        <taxon>Erythrobacteraceae</taxon>
        <taxon>Qipengyuania</taxon>
    </lineage>
</organism>
<dbReference type="CDD" id="cd14503">
    <property type="entry name" value="PTP-bact"/>
    <property type="match status" value="1"/>
</dbReference>
<dbReference type="AlphaFoldDB" id="A0A222EW33"/>
<dbReference type="RefSeq" id="WP_010412743.1">
    <property type="nucleotide sequence ID" value="NZ_CP022528.1"/>
</dbReference>